<feature type="transmembrane region" description="Helical" evidence="7">
    <location>
        <begin position="339"/>
        <end position="362"/>
    </location>
</feature>
<dbReference type="PANTHER" id="PTHR43507">
    <property type="entry name" value="NADH-UBIQUINONE OXIDOREDUCTASE CHAIN 4"/>
    <property type="match status" value="1"/>
</dbReference>
<evidence type="ECO:0000256" key="5">
    <source>
        <dbReference type="ARBA" id="ARBA00022989"/>
    </source>
</evidence>
<proteinExistence type="inferred from homology"/>
<dbReference type="GO" id="GO:0003954">
    <property type="term" value="F:NADH dehydrogenase activity"/>
    <property type="evidence" value="ECO:0007669"/>
    <property type="project" value="TreeGrafter"/>
</dbReference>
<keyword evidence="7" id="KW-0249">Electron transport</keyword>
<keyword evidence="4 7" id="KW-0812">Transmembrane</keyword>
<feature type="transmembrane region" description="Helical" evidence="7">
    <location>
        <begin position="105"/>
        <end position="123"/>
    </location>
</feature>
<feature type="transmembrane region" description="Helical" evidence="7">
    <location>
        <begin position="269"/>
        <end position="286"/>
    </location>
</feature>
<dbReference type="NCBIfam" id="TIGR01972">
    <property type="entry name" value="NDH_I_M"/>
    <property type="match status" value="1"/>
</dbReference>
<comment type="catalytic activity">
    <reaction evidence="7">
        <text>a ubiquinone + NADH + 5 H(+)(in) = a ubiquinol + NAD(+) + 4 H(+)(out)</text>
        <dbReference type="Rhea" id="RHEA:29091"/>
        <dbReference type="Rhea" id="RHEA-COMP:9565"/>
        <dbReference type="Rhea" id="RHEA-COMP:9566"/>
        <dbReference type="ChEBI" id="CHEBI:15378"/>
        <dbReference type="ChEBI" id="CHEBI:16389"/>
        <dbReference type="ChEBI" id="CHEBI:17976"/>
        <dbReference type="ChEBI" id="CHEBI:57540"/>
        <dbReference type="ChEBI" id="CHEBI:57945"/>
        <dbReference type="EC" id="7.1.1.2"/>
    </reaction>
</comment>
<evidence type="ECO:0000256" key="3">
    <source>
        <dbReference type="ARBA" id="ARBA00009025"/>
    </source>
</evidence>
<feature type="transmembrane region" description="Helical" evidence="7">
    <location>
        <begin position="374"/>
        <end position="391"/>
    </location>
</feature>
<evidence type="ECO:0000256" key="2">
    <source>
        <dbReference type="ARBA" id="ARBA00004141"/>
    </source>
</evidence>
<keyword evidence="7" id="KW-0520">NAD</keyword>
<feature type="transmembrane region" description="Helical" evidence="7">
    <location>
        <begin position="420"/>
        <end position="444"/>
    </location>
</feature>
<dbReference type="Pfam" id="PF00361">
    <property type="entry name" value="Proton_antipo_M"/>
    <property type="match status" value="1"/>
</dbReference>
<dbReference type="GO" id="GO:0048039">
    <property type="term" value="F:ubiquinone binding"/>
    <property type="evidence" value="ECO:0007669"/>
    <property type="project" value="TreeGrafter"/>
</dbReference>
<feature type="domain" description="NADH:quinone oxidoreductase/Mrp antiporter transmembrane" evidence="8">
    <location>
        <begin position="100"/>
        <end position="384"/>
    </location>
</feature>
<evidence type="ECO:0000256" key="6">
    <source>
        <dbReference type="ARBA" id="ARBA00023136"/>
    </source>
</evidence>
<comment type="similarity">
    <text evidence="3 7">Belongs to the complex I subunit 4 family.</text>
</comment>
<feature type="transmembrane region" description="Helical" evidence="7">
    <location>
        <begin position="135"/>
        <end position="156"/>
    </location>
</feature>
<feature type="transmembrane region" description="Helical" evidence="7">
    <location>
        <begin position="168"/>
        <end position="188"/>
    </location>
</feature>
<dbReference type="GO" id="GO:0042773">
    <property type="term" value="P:ATP synthesis coupled electron transport"/>
    <property type="evidence" value="ECO:0007669"/>
    <property type="project" value="InterPro"/>
</dbReference>
<keyword evidence="5 7" id="KW-1133">Transmembrane helix</keyword>
<feature type="transmembrane region" description="Helical" evidence="7">
    <location>
        <begin position="54"/>
        <end position="74"/>
    </location>
</feature>
<gene>
    <name evidence="9" type="primary">nad4</name>
</gene>
<dbReference type="InterPro" id="IPR001750">
    <property type="entry name" value="ND/Mrp_TM"/>
</dbReference>
<dbReference type="InterPro" id="IPR010227">
    <property type="entry name" value="NADH_Q_OxRdtase_chainM/4"/>
</dbReference>
<dbReference type="PRINTS" id="PR01437">
    <property type="entry name" value="NUOXDRDTASE4"/>
</dbReference>
<comment type="function">
    <text evidence="1">Core subunit of the mitochondrial membrane respiratory chain NADH dehydrogenase (Complex I) that is believed to belong to the minimal assembly required for catalysis. Complex I functions in the transfer of electrons from NADH to the respiratory chain. The immediate electron acceptor for the enzyme is believed to be ubiquinone.</text>
</comment>
<keyword evidence="7 9" id="KW-0496">Mitochondrion</keyword>
<feature type="transmembrane region" description="Helical" evidence="7">
    <location>
        <begin position="208"/>
        <end position="227"/>
    </location>
</feature>
<reference evidence="9" key="1">
    <citation type="submission" date="2020-05" db="EMBL/GenBank/DDBJ databases">
        <title>Do Metschnikowia yeast have the strangest mitochondrial genomes of all fungi?</title>
        <authorList>
            <person name="Lee D.K."/>
            <person name="Hsiang T."/>
            <person name="Lachance M.-A."/>
            <person name="Smith D.R."/>
        </authorList>
    </citation>
    <scope>NUCLEOTIDE SEQUENCE</scope>
    <source>
        <strain evidence="9">UWOPS03-167a3</strain>
    </source>
</reference>
<feature type="transmembrane region" description="Helical" evidence="7">
    <location>
        <begin position="298"/>
        <end position="319"/>
    </location>
</feature>
<evidence type="ECO:0000259" key="8">
    <source>
        <dbReference type="Pfam" id="PF00361"/>
    </source>
</evidence>
<keyword evidence="7" id="KW-0813">Transport</keyword>
<feature type="transmembrane region" description="Helical" evidence="7">
    <location>
        <begin position="239"/>
        <end position="257"/>
    </location>
</feature>
<evidence type="ECO:0000313" key="9">
    <source>
        <dbReference type="EMBL" id="QMS50716.1"/>
    </source>
</evidence>
<keyword evidence="7" id="KW-0830">Ubiquinone</keyword>
<comment type="function">
    <text evidence="7">Core subunit of the mitochondrial membrane respiratory chain NADH dehydrogenase (Complex I) which catalyzes electron transfer from NADH through the respiratory chain, using ubiquinone as an electron acceptor. Essential for the catalytic activity and assembly of complex I.</text>
</comment>
<name>A0A7D7Q4Q8_9ASCO</name>
<protein>
    <recommendedName>
        <fullName evidence="7">NADH-ubiquinone oxidoreductase chain 4</fullName>
        <ecNumber evidence="7">7.1.1.2</ecNumber>
    </recommendedName>
</protein>
<geneLocation type="mitochondrion" evidence="9"/>
<dbReference type="InterPro" id="IPR003918">
    <property type="entry name" value="NADH_UbQ_OxRdtase"/>
</dbReference>
<evidence type="ECO:0000256" key="7">
    <source>
        <dbReference type="RuleBase" id="RU003297"/>
    </source>
</evidence>
<dbReference type="EC" id="7.1.1.2" evidence="7"/>
<comment type="subcellular location">
    <subcellularLocation>
        <location evidence="2">Membrane</location>
        <topology evidence="2">Multi-pass membrane protein</topology>
    </subcellularLocation>
    <subcellularLocation>
        <location evidence="7">Mitochondrion membrane</location>
        <topology evidence="7">Multi-pass membrane protein</topology>
    </subcellularLocation>
</comment>
<sequence>MTFIYFFLSSFTSLSSRLFNQLSKHMILMASGLLAMPTLYDWSEINVFYTTDGMADILMLLTAYLMPLSIMSNWNNMNNTLFFELVLNLGIILLINFMCQDMTSFYIYFEASLAPLFVMMGLYGAANKDKAADYILIYTLFSSLFMLLAIAIYEILLDNTDYQATSLLVLSIDLQCMLFLAMSMGMAVKTPLAPVHTWLPVVHSESPLAGSMLLAGVMLKLAVYAMIRLMLPTLSDAAVLYTPLVYVLCVITIIYTSMMTLRQTDLKVIMAYSSISHMGVCMLGMLSNTLTGMSGSLVLSLAHGFVSPGLFIMVGGMLYDRYHNRLIYYYQGLLTYMPWLAVYLIMLSFCNTGTPLSLNFIGEMLSLTGSINRAPILGALAALSVTLSASYQMKITNRLTGGIKTPYISLTADCTYRESFLMWALMLPTIFFGLFPNSMLNMMWEGTNLIYKM</sequence>
<feature type="transmembrane region" description="Helical" evidence="7">
    <location>
        <begin position="80"/>
        <end position="98"/>
    </location>
</feature>
<dbReference type="PANTHER" id="PTHR43507:SF1">
    <property type="entry name" value="NADH-UBIQUINONE OXIDOREDUCTASE CHAIN 4"/>
    <property type="match status" value="1"/>
</dbReference>
<dbReference type="GO" id="GO:0008137">
    <property type="term" value="F:NADH dehydrogenase (ubiquinone) activity"/>
    <property type="evidence" value="ECO:0007669"/>
    <property type="project" value="UniProtKB-UniRule"/>
</dbReference>
<accession>A0A7D7Q4Q8</accession>
<evidence type="ECO:0000256" key="1">
    <source>
        <dbReference type="ARBA" id="ARBA00003257"/>
    </source>
</evidence>
<keyword evidence="6 7" id="KW-0472">Membrane</keyword>
<evidence type="ECO:0000256" key="4">
    <source>
        <dbReference type="ARBA" id="ARBA00022692"/>
    </source>
</evidence>
<organism evidence="9">
    <name type="scientific">Metschnikowia lochheadii</name>
    <dbReference type="NCBI Taxonomy" id="135832"/>
    <lineage>
        <taxon>Eukaryota</taxon>
        <taxon>Fungi</taxon>
        <taxon>Dikarya</taxon>
        <taxon>Ascomycota</taxon>
        <taxon>Saccharomycotina</taxon>
        <taxon>Pichiomycetes</taxon>
        <taxon>Metschnikowiaceae</taxon>
        <taxon>Metschnikowia</taxon>
    </lineage>
</organism>
<dbReference type="EMBL" id="MT433101">
    <property type="protein sequence ID" value="QMS50716.1"/>
    <property type="molecule type" value="Genomic_DNA"/>
</dbReference>
<keyword evidence="7" id="KW-0679">Respiratory chain</keyword>
<dbReference type="AlphaFoldDB" id="A0A7D7Q4Q8"/>
<dbReference type="GO" id="GO:0031966">
    <property type="term" value="C:mitochondrial membrane"/>
    <property type="evidence" value="ECO:0007669"/>
    <property type="project" value="UniProtKB-SubCell"/>
</dbReference>
<dbReference type="GO" id="GO:0015990">
    <property type="term" value="P:electron transport coupled proton transport"/>
    <property type="evidence" value="ECO:0007669"/>
    <property type="project" value="TreeGrafter"/>
</dbReference>